<dbReference type="CDD" id="cd05926">
    <property type="entry name" value="FACL_fum10p_like"/>
    <property type="match status" value="1"/>
</dbReference>
<dbReference type="InterPro" id="IPR025110">
    <property type="entry name" value="AMP-bd_C"/>
</dbReference>
<keyword evidence="2" id="KW-0596">Phosphopantetheine</keyword>
<dbReference type="Gene3D" id="3.30.300.30">
    <property type="match status" value="1"/>
</dbReference>
<dbReference type="SUPFAM" id="SSF56801">
    <property type="entry name" value="Acetyl-CoA synthetase-like"/>
    <property type="match status" value="1"/>
</dbReference>
<accession>A0AAD7FS02</accession>
<dbReference type="InterPro" id="IPR042099">
    <property type="entry name" value="ANL_N_sf"/>
</dbReference>
<feature type="domain" description="Carrier" evidence="7">
    <location>
        <begin position="513"/>
        <end position="586"/>
    </location>
</feature>
<dbReference type="InterPro" id="IPR009081">
    <property type="entry name" value="PP-bd_ACP"/>
</dbReference>
<dbReference type="InterPro" id="IPR036736">
    <property type="entry name" value="ACP-like_sf"/>
</dbReference>
<evidence type="ECO:0000256" key="1">
    <source>
        <dbReference type="ARBA" id="ARBA00006432"/>
    </source>
</evidence>
<dbReference type="GO" id="GO:0006631">
    <property type="term" value="P:fatty acid metabolic process"/>
    <property type="evidence" value="ECO:0007669"/>
    <property type="project" value="TreeGrafter"/>
</dbReference>
<dbReference type="InterPro" id="IPR020845">
    <property type="entry name" value="AMP-binding_CS"/>
</dbReference>
<reference evidence="8" key="1">
    <citation type="submission" date="2023-03" db="EMBL/GenBank/DDBJ databases">
        <title>Massive genome expansion in bonnet fungi (Mycena s.s.) driven by repeated elements and novel gene families across ecological guilds.</title>
        <authorList>
            <consortium name="Lawrence Berkeley National Laboratory"/>
            <person name="Harder C.B."/>
            <person name="Miyauchi S."/>
            <person name="Viragh M."/>
            <person name="Kuo A."/>
            <person name="Thoen E."/>
            <person name="Andreopoulos B."/>
            <person name="Lu D."/>
            <person name="Skrede I."/>
            <person name="Drula E."/>
            <person name="Henrissat B."/>
            <person name="Morin E."/>
            <person name="Kohler A."/>
            <person name="Barry K."/>
            <person name="LaButti K."/>
            <person name="Morin E."/>
            <person name="Salamov A."/>
            <person name="Lipzen A."/>
            <person name="Mereny Z."/>
            <person name="Hegedus B."/>
            <person name="Baldrian P."/>
            <person name="Stursova M."/>
            <person name="Weitz H."/>
            <person name="Taylor A."/>
            <person name="Grigoriev I.V."/>
            <person name="Nagy L.G."/>
            <person name="Martin F."/>
            <person name="Kauserud H."/>
        </authorList>
    </citation>
    <scope>NUCLEOTIDE SEQUENCE</scope>
    <source>
        <strain evidence="8">9284</strain>
    </source>
</reference>
<organism evidence="8 9">
    <name type="scientific">Roridomyces roridus</name>
    <dbReference type="NCBI Taxonomy" id="1738132"/>
    <lineage>
        <taxon>Eukaryota</taxon>
        <taxon>Fungi</taxon>
        <taxon>Dikarya</taxon>
        <taxon>Basidiomycota</taxon>
        <taxon>Agaricomycotina</taxon>
        <taxon>Agaricomycetes</taxon>
        <taxon>Agaricomycetidae</taxon>
        <taxon>Agaricales</taxon>
        <taxon>Marasmiineae</taxon>
        <taxon>Mycenaceae</taxon>
        <taxon>Roridomyces</taxon>
    </lineage>
</organism>
<keyword evidence="4" id="KW-0436">Ligase</keyword>
<dbReference type="GO" id="GO:0005524">
    <property type="term" value="F:ATP binding"/>
    <property type="evidence" value="ECO:0007669"/>
    <property type="project" value="UniProtKB-KW"/>
</dbReference>
<name>A0AAD7FS02_9AGAR</name>
<evidence type="ECO:0000256" key="5">
    <source>
        <dbReference type="ARBA" id="ARBA00022741"/>
    </source>
</evidence>
<dbReference type="SUPFAM" id="SSF47336">
    <property type="entry name" value="ACP-like"/>
    <property type="match status" value="1"/>
</dbReference>
<dbReference type="Pfam" id="PF13193">
    <property type="entry name" value="AMP-binding_C"/>
    <property type="match status" value="1"/>
</dbReference>
<dbReference type="SMART" id="SM00823">
    <property type="entry name" value="PKS_PP"/>
    <property type="match status" value="1"/>
</dbReference>
<dbReference type="Pfam" id="PF00501">
    <property type="entry name" value="AMP-binding"/>
    <property type="match status" value="1"/>
</dbReference>
<evidence type="ECO:0000259" key="7">
    <source>
        <dbReference type="PROSITE" id="PS50075"/>
    </source>
</evidence>
<keyword evidence="5" id="KW-0547">Nucleotide-binding</keyword>
<dbReference type="InterPro" id="IPR006162">
    <property type="entry name" value="Ppantetheine_attach_site"/>
</dbReference>
<evidence type="ECO:0000313" key="9">
    <source>
        <dbReference type="Proteomes" id="UP001221142"/>
    </source>
</evidence>
<dbReference type="GO" id="GO:0031956">
    <property type="term" value="F:medium-chain fatty acid-CoA ligase activity"/>
    <property type="evidence" value="ECO:0007669"/>
    <property type="project" value="TreeGrafter"/>
</dbReference>
<protein>
    <recommendedName>
        <fullName evidence="7">Carrier domain-containing protein</fullName>
    </recommendedName>
</protein>
<proteinExistence type="inferred from homology"/>
<gene>
    <name evidence="8" type="ORF">FB45DRAFT_789729</name>
</gene>
<keyword evidence="6" id="KW-0067">ATP-binding</keyword>
<dbReference type="Gene3D" id="1.10.1200.10">
    <property type="entry name" value="ACP-like"/>
    <property type="match status" value="1"/>
</dbReference>
<dbReference type="InterPro" id="IPR045310">
    <property type="entry name" value="Pcs60-like"/>
</dbReference>
<dbReference type="Gene3D" id="3.40.50.12780">
    <property type="entry name" value="N-terminal domain of ligase-like"/>
    <property type="match status" value="1"/>
</dbReference>
<evidence type="ECO:0000256" key="6">
    <source>
        <dbReference type="ARBA" id="ARBA00022840"/>
    </source>
</evidence>
<dbReference type="Gene3D" id="3.30.559.10">
    <property type="entry name" value="Chloramphenicol acetyltransferase-like domain"/>
    <property type="match status" value="1"/>
</dbReference>
<dbReference type="PROSITE" id="PS50075">
    <property type="entry name" value="CARRIER"/>
    <property type="match status" value="1"/>
</dbReference>
<sequence>MVSTLGDLLSSQPSTSPALILPSSPSLSYGELAIHTNALADTLAVTHNQRVALALPNGVELVLAFLAVASLGAVACPFNPGYTQAEFEFYLEDTKPALLLVPRGFTTSTPAPSCISAARKLAVPVKEVAFDYSAIARPLPPFTRPKVHPDDVALILHTSGTTGRPKAVPLTHGNLLATARNIVNTYALSPADNTYLVQVLFHIHGIVAALLAPLLSGGRITLPSRLDPSRAWSEFAASGCTWITAVPSILQLLLHAPAPTGLKIRFLRSCSSPLSPSTLEQLEMRFGAPVLEAYAMTEAAHQMTSNPLPPLGAPRAMWARRPGSVGKAQGTEIAIYQGDTRVVAGIHGDVCVRAPSVTKGYVKNPKANAEAFLPDGFFRTGDRGFLDQDGYLTLVGRNSEIINRGGEKISPIEVDAALLGCSPAIREAVCFAVPDELMGQEVEAAVVLAKGETLDEAGLQALVGRVLADFKVPKHVHFVEGTIPKGPTGKIQRKNLTERFGKKNVLSKIIQPKEVEGTVKALLGELLYLDISAITDERTLFALGADSILFIRLVSALRTRGLHVSMRDLFQNPSVAGLVKLLQPKAAEEADPAPFELFGAAGHRAQADIASQLGVRVEDVEDAFPLIRGQAMMYRAALSAPNTATWIVGDIVWLKDGVDVERWMRAWETVWVHEACLRGTLVGRVSGQDATYAEEVNTTYLAPQARGPHWVKLHGESKAGAYAAVQVYAAGLRHEIGKPAVHFVLSTYPGGTFFALLYDHMFLEAGSRELVQTAASAVYLRPETKPQKRGCQGWARYVWHAMRLEADVGFWEKEFGPSARLPAFHTTRRIGAEANVDVPVRKRHVVLELPLAHMSQALRVSVPLLAESAFCLAVSLYWSQIGGGTEPAYYAKTISRRYECVKDMFDIRGLPFQMNTALVPVTTAHHSIWAFVNAFMEKVRAVEVKEQSVEHAETRTAIAWYWRVQRPVPEWDQLVRLIDSVWRPVSPTELVMRRVAPTKMMVYQLQETWFADEFKRRGCQVELLDIAVKTLEFYAQGGLERKTYDDLREAVFGASRKMDIEARL</sequence>
<dbReference type="EMBL" id="JARKIF010000007">
    <property type="protein sequence ID" value="KAJ7634537.1"/>
    <property type="molecule type" value="Genomic_DNA"/>
</dbReference>
<evidence type="ECO:0000313" key="8">
    <source>
        <dbReference type="EMBL" id="KAJ7634537.1"/>
    </source>
</evidence>
<dbReference type="InterPro" id="IPR000873">
    <property type="entry name" value="AMP-dep_synth/lig_dom"/>
</dbReference>
<comment type="caution">
    <text evidence="8">The sequence shown here is derived from an EMBL/GenBank/DDBJ whole genome shotgun (WGS) entry which is preliminary data.</text>
</comment>
<keyword evidence="3" id="KW-0597">Phosphoprotein</keyword>
<dbReference type="InterPro" id="IPR020806">
    <property type="entry name" value="PKS_PP-bd"/>
</dbReference>
<dbReference type="InterPro" id="IPR045851">
    <property type="entry name" value="AMP-bd_C_sf"/>
</dbReference>
<keyword evidence="9" id="KW-1185">Reference proteome</keyword>
<dbReference type="InterPro" id="IPR023213">
    <property type="entry name" value="CAT-like_dom_sf"/>
</dbReference>
<dbReference type="Proteomes" id="UP001221142">
    <property type="component" value="Unassembled WGS sequence"/>
</dbReference>
<dbReference type="PROSITE" id="PS00455">
    <property type="entry name" value="AMP_BINDING"/>
    <property type="match status" value="1"/>
</dbReference>
<dbReference type="PROSITE" id="PS00012">
    <property type="entry name" value="PHOSPHOPANTETHEINE"/>
    <property type="match status" value="1"/>
</dbReference>
<dbReference type="PANTHER" id="PTHR43201:SF5">
    <property type="entry name" value="MEDIUM-CHAIN ACYL-COA LIGASE ACSF2, MITOCHONDRIAL"/>
    <property type="match status" value="1"/>
</dbReference>
<dbReference type="GO" id="GO:0031177">
    <property type="term" value="F:phosphopantetheine binding"/>
    <property type="evidence" value="ECO:0007669"/>
    <property type="project" value="InterPro"/>
</dbReference>
<dbReference type="Pfam" id="PF00550">
    <property type="entry name" value="PP-binding"/>
    <property type="match status" value="1"/>
</dbReference>
<dbReference type="PANTHER" id="PTHR43201">
    <property type="entry name" value="ACYL-COA SYNTHETASE"/>
    <property type="match status" value="1"/>
</dbReference>
<evidence type="ECO:0000256" key="3">
    <source>
        <dbReference type="ARBA" id="ARBA00022553"/>
    </source>
</evidence>
<evidence type="ECO:0000256" key="4">
    <source>
        <dbReference type="ARBA" id="ARBA00022598"/>
    </source>
</evidence>
<dbReference type="AlphaFoldDB" id="A0AAD7FS02"/>
<comment type="similarity">
    <text evidence="1">Belongs to the ATP-dependent AMP-binding enzyme family.</text>
</comment>
<evidence type="ECO:0000256" key="2">
    <source>
        <dbReference type="ARBA" id="ARBA00022450"/>
    </source>
</evidence>